<reference evidence="7 8" key="1">
    <citation type="submission" date="2020-05" db="EMBL/GenBank/DDBJ databases">
        <title>Electrophorus electricus (electric eel) genome, fEleEle1, primary haplotype.</title>
        <authorList>
            <person name="Myers G."/>
            <person name="Meyer A."/>
            <person name="Fedrigo O."/>
            <person name="Formenti G."/>
            <person name="Rhie A."/>
            <person name="Tracey A."/>
            <person name="Sims Y."/>
            <person name="Jarvis E.D."/>
        </authorList>
    </citation>
    <scope>NUCLEOTIDE SEQUENCE [LARGE SCALE GENOMIC DNA]</scope>
</reference>
<evidence type="ECO:0000313" key="8">
    <source>
        <dbReference type="Proteomes" id="UP000314983"/>
    </source>
</evidence>
<reference evidence="7" key="3">
    <citation type="submission" date="2025-09" db="UniProtKB">
        <authorList>
            <consortium name="Ensembl"/>
        </authorList>
    </citation>
    <scope>IDENTIFICATION</scope>
</reference>
<dbReference type="AlphaFoldDB" id="A0AAY5EGP1"/>
<dbReference type="Pfam" id="PF16796">
    <property type="entry name" value="Microtub_bd"/>
    <property type="match status" value="1"/>
</dbReference>
<keyword evidence="4" id="KW-0963">Cytoplasm</keyword>
<dbReference type="GeneTree" id="ENSGT00940000156463"/>
<dbReference type="SMART" id="SM00129">
    <property type="entry name" value="KISc"/>
    <property type="match status" value="1"/>
</dbReference>
<dbReference type="SUPFAM" id="SSF52540">
    <property type="entry name" value="P-loop containing nucleoside triphosphate hydrolases"/>
    <property type="match status" value="1"/>
</dbReference>
<evidence type="ECO:0000256" key="1">
    <source>
        <dbReference type="ARBA" id="ARBA00004245"/>
    </source>
</evidence>
<keyword evidence="2 5" id="KW-0547">Nucleotide-binding</keyword>
<keyword evidence="5" id="KW-0505">Motor protein</keyword>
<comment type="subcellular location">
    <subcellularLocation>
        <location evidence="1">Cytoplasm</location>
        <location evidence="1">Cytoskeleton</location>
    </subcellularLocation>
</comment>
<dbReference type="GO" id="GO:0005856">
    <property type="term" value="C:cytoskeleton"/>
    <property type="evidence" value="ECO:0007669"/>
    <property type="project" value="UniProtKB-SubCell"/>
</dbReference>
<sequence>MPGRVWASSYCCCKPRSEQPARVYATGKCPLSFLLSEKMLLGPKKASGDIRVLCRIRPLTRPELARGTSTIVSCLDDYSVILETPRGPREFQFDRIFSMDSTQEEVFQELIQSAMDGFNVCIFAYGQTGSGKTFTMVGLDWEPLLLCVAHLIMKEISRK</sequence>
<evidence type="ECO:0000256" key="3">
    <source>
        <dbReference type="ARBA" id="ARBA00022840"/>
    </source>
</evidence>
<evidence type="ECO:0000256" key="5">
    <source>
        <dbReference type="PROSITE-ProRule" id="PRU00283"/>
    </source>
</evidence>
<dbReference type="GO" id="GO:0005524">
    <property type="term" value="F:ATP binding"/>
    <property type="evidence" value="ECO:0007669"/>
    <property type="project" value="UniProtKB-UniRule"/>
</dbReference>
<organism evidence="7 8">
    <name type="scientific">Electrophorus electricus</name>
    <name type="common">Electric eel</name>
    <name type="synonym">Gymnotus electricus</name>
    <dbReference type="NCBI Taxonomy" id="8005"/>
    <lineage>
        <taxon>Eukaryota</taxon>
        <taxon>Metazoa</taxon>
        <taxon>Chordata</taxon>
        <taxon>Craniata</taxon>
        <taxon>Vertebrata</taxon>
        <taxon>Euteleostomi</taxon>
        <taxon>Actinopterygii</taxon>
        <taxon>Neopterygii</taxon>
        <taxon>Teleostei</taxon>
        <taxon>Ostariophysi</taxon>
        <taxon>Gymnotiformes</taxon>
        <taxon>Gymnotoidei</taxon>
        <taxon>Gymnotidae</taxon>
        <taxon>Electrophorus</taxon>
    </lineage>
</organism>
<name>A0AAY5EGP1_ELEEL</name>
<dbReference type="InterPro" id="IPR027640">
    <property type="entry name" value="Kinesin-like_fam"/>
</dbReference>
<proteinExistence type="inferred from homology"/>
<dbReference type="PANTHER" id="PTHR47972:SF16">
    <property type="entry name" value="KINESIN-LIKE PROTEIN"/>
    <property type="match status" value="1"/>
</dbReference>
<evidence type="ECO:0000259" key="6">
    <source>
        <dbReference type="PROSITE" id="PS50067"/>
    </source>
</evidence>
<dbReference type="Proteomes" id="UP000314983">
    <property type="component" value="Chromosome 5"/>
</dbReference>
<dbReference type="PROSITE" id="PS50067">
    <property type="entry name" value="KINESIN_MOTOR_2"/>
    <property type="match status" value="1"/>
</dbReference>
<evidence type="ECO:0000256" key="2">
    <source>
        <dbReference type="ARBA" id="ARBA00022741"/>
    </source>
</evidence>
<dbReference type="GO" id="GO:0048731">
    <property type="term" value="P:system development"/>
    <property type="evidence" value="ECO:0007669"/>
    <property type="project" value="UniProtKB-ARBA"/>
</dbReference>
<dbReference type="InterPro" id="IPR001752">
    <property type="entry name" value="Kinesin_motor_dom"/>
</dbReference>
<feature type="binding site" evidence="5">
    <location>
        <begin position="126"/>
        <end position="133"/>
    </location>
    <ligand>
        <name>ATP</name>
        <dbReference type="ChEBI" id="CHEBI:30616"/>
    </ligand>
</feature>
<evidence type="ECO:0000256" key="4">
    <source>
        <dbReference type="ARBA" id="ARBA00023212"/>
    </source>
</evidence>
<accession>A0AAY5EGP1</accession>
<dbReference type="Gene3D" id="3.40.850.10">
    <property type="entry name" value="Kinesin motor domain"/>
    <property type="match status" value="1"/>
</dbReference>
<comment type="similarity">
    <text evidence="5">Belongs to the TRAFAC class myosin-kinesin ATPase superfamily. Kinesin family.</text>
</comment>
<dbReference type="GO" id="GO:0007018">
    <property type="term" value="P:microtubule-based movement"/>
    <property type="evidence" value="ECO:0007669"/>
    <property type="project" value="InterPro"/>
</dbReference>
<feature type="domain" description="Kinesin motor" evidence="6">
    <location>
        <begin position="49"/>
        <end position="159"/>
    </location>
</feature>
<dbReference type="GO" id="GO:0008017">
    <property type="term" value="F:microtubule binding"/>
    <property type="evidence" value="ECO:0007669"/>
    <property type="project" value="InterPro"/>
</dbReference>
<reference evidence="7" key="2">
    <citation type="submission" date="2025-08" db="UniProtKB">
        <authorList>
            <consortium name="Ensembl"/>
        </authorList>
    </citation>
    <scope>IDENTIFICATION</scope>
</reference>
<dbReference type="InterPro" id="IPR027417">
    <property type="entry name" value="P-loop_NTPase"/>
</dbReference>
<dbReference type="InterPro" id="IPR036961">
    <property type="entry name" value="Kinesin_motor_dom_sf"/>
</dbReference>
<evidence type="ECO:0000313" key="7">
    <source>
        <dbReference type="Ensembl" id="ENSEEEP00000056018.1"/>
    </source>
</evidence>
<dbReference type="GO" id="GO:0003777">
    <property type="term" value="F:microtubule motor activity"/>
    <property type="evidence" value="ECO:0007669"/>
    <property type="project" value="InterPro"/>
</dbReference>
<keyword evidence="3 5" id="KW-0067">ATP-binding</keyword>
<dbReference type="Ensembl" id="ENSEEET00000059349.1">
    <property type="protein sequence ID" value="ENSEEEP00000056018.1"/>
    <property type="gene ID" value="ENSEEEG00000027444.1"/>
</dbReference>
<keyword evidence="8" id="KW-1185">Reference proteome</keyword>
<keyword evidence="4" id="KW-0206">Cytoskeleton</keyword>
<dbReference type="InterPro" id="IPR031852">
    <property type="entry name" value="Vik1/Cik1_MT-bd"/>
</dbReference>
<protein>
    <recommendedName>
        <fullName evidence="6">Kinesin motor domain-containing protein</fullName>
    </recommendedName>
</protein>
<dbReference type="PANTHER" id="PTHR47972">
    <property type="entry name" value="KINESIN-LIKE PROTEIN KLP-3"/>
    <property type="match status" value="1"/>
</dbReference>